<feature type="transmembrane region" description="Helical" evidence="6">
    <location>
        <begin position="180"/>
        <end position="208"/>
    </location>
</feature>
<feature type="transmembrane region" description="Helical" evidence="6">
    <location>
        <begin position="229"/>
        <end position="246"/>
    </location>
</feature>
<keyword evidence="2" id="KW-1003">Cell membrane</keyword>
<dbReference type="GO" id="GO:0005886">
    <property type="term" value="C:plasma membrane"/>
    <property type="evidence" value="ECO:0007669"/>
    <property type="project" value="UniProtKB-SubCell"/>
</dbReference>
<gene>
    <name evidence="7" type="ORF">D4Q52_11680</name>
</gene>
<evidence type="ECO:0000313" key="8">
    <source>
        <dbReference type="Proteomes" id="UP000285523"/>
    </source>
</evidence>
<feature type="transmembrane region" description="Helical" evidence="6">
    <location>
        <begin position="124"/>
        <end position="142"/>
    </location>
</feature>
<feature type="transmembrane region" description="Helical" evidence="6">
    <location>
        <begin position="72"/>
        <end position="89"/>
    </location>
</feature>
<dbReference type="InterPro" id="IPR043428">
    <property type="entry name" value="LivM-like"/>
</dbReference>
<dbReference type="AlphaFoldDB" id="A0A418VFG0"/>
<dbReference type="InterPro" id="IPR001851">
    <property type="entry name" value="ABC_transp_permease"/>
</dbReference>
<evidence type="ECO:0000313" key="7">
    <source>
        <dbReference type="EMBL" id="RJF74843.1"/>
    </source>
</evidence>
<organism evidence="7 8">
    <name type="scientific">Rhodopseudomonas palustris</name>
    <dbReference type="NCBI Taxonomy" id="1076"/>
    <lineage>
        <taxon>Bacteria</taxon>
        <taxon>Pseudomonadati</taxon>
        <taxon>Pseudomonadota</taxon>
        <taxon>Alphaproteobacteria</taxon>
        <taxon>Hyphomicrobiales</taxon>
        <taxon>Nitrobacteraceae</taxon>
        <taxon>Rhodopseudomonas</taxon>
    </lineage>
</organism>
<evidence type="ECO:0000256" key="5">
    <source>
        <dbReference type="ARBA" id="ARBA00023136"/>
    </source>
</evidence>
<protein>
    <submittedName>
        <fullName evidence="7">ABC transporter permease</fullName>
    </submittedName>
</protein>
<evidence type="ECO:0000256" key="2">
    <source>
        <dbReference type="ARBA" id="ARBA00022475"/>
    </source>
</evidence>
<feature type="transmembrane region" description="Helical" evidence="6">
    <location>
        <begin position="252"/>
        <end position="272"/>
    </location>
</feature>
<name>A0A418VFG0_RHOPL</name>
<evidence type="ECO:0000256" key="4">
    <source>
        <dbReference type="ARBA" id="ARBA00022989"/>
    </source>
</evidence>
<dbReference type="PANTHER" id="PTHR30482">
    <property type="entry name" value="HIGH-AFFINITY BRANCHED-CHAIN AMINO ACID TRANSPORT SYSTEM PERMEASE"/>
    <property type="match status" value="1"/>
</dbReference>
<keyword evidence="5 6" id="KW-0472">Membrane</keyword>
<evidence type="ECO:0000256" key="6">
    <source>
        <dbReference type="SAM" id="Phobius"/>
    </source>
</evidence>
<feature type="transmembrane region" description="Helical" evidence="6">
    <location>
        <begin position="46"/>
        <end position="65"/>
    </location>
</feature>
<dbReference type="EMBL" id="QYYD01000010">
    <property type="protein sequence ID" value="RJF74843.1"/>
    <property type="molecule type" value="Genomic_DNA"/>
</dbReference>
<dbReference type="Proteomes" id="UP000285523">
    <property type="component" value="Unassembled WGS sequence"/>
</dbReference>
<feature type="transmembrane region" description="Helical" evidence="6">
    <location>
        <begin position="279"/>
        <end position="298"/>
    </location>
</feature>
<dbReference type="Pfam" id="PF02653">
    <property type="entry name" value="BPD_transp_2"/>
    <property type="match status" value="1"/>
</dbReference>
<reference evidence="7 8" key="1">
    <citation type="submission" date="2018-09" db="EMBL/GenBank/DDBJ databases">
        <title>Draft genome sequence of Rhodopseudomonas palustris 2.1.18.</title>
        <authorList>
            <person name="Robertson S.L."/>
            <person name="Meyer T.E."/>
            <person name="Kyndt J.A."/>
        </authorList>
    </citation>
    <scope>NUCLEOTIDE SEQUENCE [LARGE SCALE GENOMIC DNA]</scope>
    <source>
        <strain evidence="7 8">2.1.18</strain>
    </source>
</reference>
<dbReference type="GO" id="GO:0015658">
    <property type="term" value="F:branched-chain amino acid transmembrane transporter activity"/>
    <property type="evidence" value="ECO:0007669"/>
    <property type="project" value="InterPro"/>
</dbReference>
<feature type="transmembrane region" description="Helical" evidence="6">
    <location>
        <begin position="17"/>
        <end position="34"/>
    </location>
</feature>
<dbReference type="RefSeq" id="WP_119856796.1">
    <property type="nucleotide sequence ID" value="NZ_QYYD01000010.1"/>
</dbReference>
<keyword evidence="3 6" id="KW-0812">Transmembrane</keyword>
<feature type="transmembrane region" description="Helical" evidence="6">
    <location>
        <begin position="304"/>
        <end position="330"/>
    </location>
</feature>
<dbReference type="PANTHER" id="PTHR30482:SF10">
    <property type="entry name" value="HIGH-AFFINITY BRANCHED-CHAIN AMINO ACID TRANSPORT PROTEIN BRAE"/>
    <property type="match status" value="1"/>
</dbReference>
<comment type="caution">
    <text evidence="7">The sequence shown here is derived from an EMBL/GenBank/DDBJ whole genome shotgun (WGS) entry which is preliminary data.</text>
</comment>
<accession>A0A418VFG0</accession>
<dbReference type="CDD" id="cd06581">
    <property type="entry name" value="TM_PBP1_LivM_like"/>
    <property type="match status" value="1"/>
</dbReference>
<comment type="subcellular location">
    <subcellularLocation>
        <location evidence="1">Cell membrane</location>
        <topology evidence="1">Multi-pass membrane protein</topology>
    </subcellularLocation>
</comment>
<feature type="transmembrane region" description="Helical" evidence="6">
    <location>
        <begin position="95"/>
        <end position="117"/>
    </location>
</feature>
<dbReference type="OrthoDB" id="9804361at2"/>
<evidence type="ECO:0000256" key="3">
    <source>
        <dbReference type="ARBA" id="ARBA00022692"/>
    </source>
</evidence>
<sequence>MFKLLEGPQTLGRGPKFWGCFVAVLAGALIYPLFADSYDVGNFSYFLIWIFMALGLCLMWGYGGMLSFGQTLFFGIAGYSYGVLAINMGGGTTTIAALLLSVVVAMIAAGILGYFMIWGGINGIFFGIVTLSATLVLAFFLGQTAGPEWRIGDARLNGFNGMKGMDPLAIGDLYIEGSALYYLMVALIVIVYLALRMLVNSGIGNVIVATRENPQRAEMLGYDVRKYQLLTFVVGSGLAGLSGALYTSWGQFITPSSIGLPAAAMPIVWVAFSGRSDLTATLVGSFLLLFGFQTITVYSQQAALVLMGALLLATVMAAPQGFVLGIGKFVADRLTGRGKRAAAAELQPRPKLKTDEA</sequence>
<evidence type="ECO:0000256" key="1">
    <source>
        <dbReference type="ARBA" id="ARBA00004651"/>
    </source>
</evidence>
<keyword evidence="4 6" id="KW-1133">Transmembrane helix</keyword>
<proteinExistence type="predicted"/>